<evidence type="ECO:0000313" key="2">
    <source>
        <dbReference type="EMBL" id="CUQ99467.1"/>
    </source>
</evidence>
<proteinExistence type="predicted"/>
<protein>
    <submittedName>
        <fullName evidence="2">Adhesion molecule</fullName>
    </submittedName>
</protein>
<reference evidence="2" key="1">
    <citation type="submission" date="2015-09" db="EMBL/GenBank/DDBJ databases">
        <title>Correlations of hypothetical virulence traits of two Streptococcus uberis strains with the clinical manifestation of bovine mastitis.</title>
        <authorList>
            <person name="Tassi R."/>
            <person name="McNeilly T."/>
            <person name="Sipka A."/>
            <person name="Zadoks R.N."/>
        </authorList>
    </citation>
    <scope>NUCLEOTIDE SEQUENCE</scope>
    <source>
        <strain evidence="2">FSL Z1-048</strain>
    </source>
</reference>
<gene>
    <name evidence="2" type="primary">sua</name>
</gene>
<dbReference type="SMR" id="A0A0M7RF80"/>
<evidence type="ECO:0000256" key="1">
    <source>
        <dbReference type="SAM" id="Coils"/>
    </source>
</evidence>
<accession>A0A0M7RF80</accession>
<keyword evidence="1" id="KW-0175">Coiled coil</keyword>
<sequence length="216" mass="23504">MSRTIKSSLKLGIFLTIYNVWREKGNIMEFENTKSNQIKTTLALTSTLALLGTGVGMGHTVNADDMTTADQSPKLQGEEATLAPTNIEDTKAAIDIKTATLAEQTDALNTVNETITSTNEELATLEGGLADKETAVADAEKTLESVSNASEEEFNQLAEQNKADLAKTQEELKLAEATKEEVATQVLTQSDEVTAAANEAKKWLKKLHKQRQKFQT</sequence>
<dbReference type="AlphaFoldDB" id="A0A0M7RF80"/>
<name>A0A0M7RF80_STRUB</name>
<dbReference type="EMBL" id="LN885238">
    <property type="protein sequence ID" value="CUQ99467.1"/>
    <property type="molecule type" value="Genomic_DNA"/>
</dbReference>
<organism evidence="2">
    <name type="scientific">Streptococcus uberis</name>
    <dbReference type="NCBI Taxonomy" id="1349"/>
    <lineage>
        <taxon>Bacteria</taxon>
        <taxon>Bacillati</taxon>
        <taxon>Bacillota</taxon>
        <taxon>Bacilli</taxon>
        <taxon>Lactobacillales</taxon>
        <taxon>Streptococcaceae</taxon>
        <taxon>Streptococcus</taxon>
    </lineage>
</organism>
<feature type="coiled-coil region" evidence="1">
    <location>
        <begin position="129"/>
        <end position="185"/>
    </location>
</feature>